<reference evidence="2 3" key="1">
    <citation type="submission" date="2024-04" db="EMBL/GenBank/DDBJ databases">
        <title>Tritrichomonas musculus Genome.</title>
        <authorList>
            <person name="Alves-Ferreira E."/>
            <person name="Grigg M."/>
            <person name="Lorenzi H."/>
            <person name="Galac M."/>
        </authorList>
    </citation>
    <scope>NUCLEOTIDE SEQUENCE [LARGE SCALE GENOMIC DNA]</scope>
    <source>
        <strain evidence="2 3">EAF2021</strain>
    </source>
</reference>
<dbReference type="InterPro" id="IPR000007">
    <property type="entry name" value="Tubby_C"/>
</dbReference>
<gene>
    <name evidence="2" type="ORF">M9Y10_022171</name>
</gene>
<proteinExistence type="predicted"/>
<dbReference type="InterPro" id="IPR025659">
    <property type="entry name" value="Tubby-like_C"/>
</dbReference>
<name>A0ABR2KS36_9EUKA</name>
<accession>A0ABR2KS36</accession>
<dbReference type="Gene3D" id="3.20.90.10">
    <property type="entry name" value="Tubby Protein, Chain A"/>
    <property type="match status" value="1"/>
</dbReference>
<evidence type="ECO:0000259" key="1">
    <source>
        <dbReference type="Pfam" id="PF01167"/>
    </source>
</evidence>
<dbReference type="EMBL" id="JAPFFF010000003">
    <property type="protein sequence ID" value="KAK8893742.1"/>
    <property type="molecule type" value="Genomic_DNA"/>
</dbReference>
<keyword evidence="3" id="KW-1185">Reference proteome</keyword>
<dbReference type="SUPFAM" id="SSF54518">
    <property type="entry name" value="Tubby C-terminal domain-like"/>
    <property type="match status" value="1"/>
</dbReference>
<dbReference type="Proteomes" id="UP001470230">
    <property type="component" value="Unassembled WGS sequence"/>
</dbReference>
<dbReference type="Pfam" id="PF01167">
    <property type="entry name" value="Tub"/>
    <property type="match status" value="1"/>
</dbReference>
<evidence type="ECO:0000313" key="2">
    <source>
        <dbReference type="EMBL" id="KAK8893742.1"/>
    </source>
</evidence>
<protein>
    <recommendedName>
        <fullName evidence="1">Tubby C-terminal domain-containing protein</fullName>
    </recommendedName>
</protein>
<organism evidence="2 3">
    <name type="scientific">Tritrichomonas musculus</name>
    <dbReference type="NCBI Taxonomy" id="1915356"/>
    <lineage>
        <taxon>Eukaryota</taxon>
        <taxon>Metamonada</taxon>
        <taxon>Parabasalia</taxon>
        <taxon>Tritrichomonadida</taxon>
        <taxon>Tritrichomonadidae</taxon>
        <taxon>Tritrichomonas</taxon>
    </lineage>
</organism>
<sequence>MKIEKKNPVSVVPVEDPKETICTISKESKKRSLVYKISVNQNVVANVTMLSHDSFYSTLNTNDGQCEISALTILKQNKEIKIRQFQAFFPPKEQTINFNGSPVLLKADTHRIEMGPRPPKMKRGIPVMYFGGRVKKESTQNFILETHNDGCAHFVFGKVDDETYVGEVYPPLSPLQAISIALPHFK</sequence>
<feature type="domain" description="Tubby C-terminal" evidence="1">
    <location>
        <begin position="128"/>
        <end position="185"/>
    </location>
</feature>
<evidence type="ECO:0000313" key="3">
    <source>
        <dbReference type="Proteomes" id="UP001470230"/>
    </source>
</evidence>
<comment type="caution">
    <text evidence="2">The sequence shown here is derived from an EMBL/GenBank/DDBJ whole genome shotgun (WGS) entry which is preliminary data.</text>
</comment>